<dbReference type="Proteomes" id="UP001295469">
    <property type="component" value="Chromosome C04"/>
</dbReference>
<accession>A0A816JKR9</accession>
<gene>
    <name evidence="1" type="ORF">DARMORV10_C04P22620.1</name>
</gene>
<protein>
    <submittedName>
        <fullName evidence="1">(rape) hypothetical protein</fullName>
    </submittedName>
</protein>
<dbReference type="EMBL" id="HG994368">
    <property type="protein sequence ID" value="CAF1831250.1"/>
    <property type="molecule type" value="Genomic_DNA"/>
</dbReference>
<proteinExistence type="predicted"/>
<organism evidence="1">
    <name type="scientific">Brassica napus</name>
    <name type="common">Rape</name>
    <dbReference type="NCBI Taxonomy" id="3708"/>
    <lineage>
        <taxon>Eukaryota</taxon>
        <taxon>Viridiplantae</taxon>
        <taxon>Streptophyta</taxon>
        <taxon>Embryophyta</taxon>
        <taxon>Tracheophyta</taxon>
        <taxon>Spermatophyta</taxon>
        <taxon>Magnoliopsida</taxon>
        <taxon>eudicotyledons</taxon>
        <taxon>Gunneridae</taxon>
        <taxon>Pentapetalae</taxon>
        <taxon>rosids</taxon>
        <taxon>malvids</taxon>
        <taxon>Brassicales</taxon>
        <taxon>Brassicaceae</taxon>
        <taxon>Brassiceae</taxon>
        <taxon>Brassica</taxon>
    </lineage>
</organism>
<evidence type="ECO:0000313" key="1">
    <source>
        <dbReference type="EMBL" id="CAF1831250.1"/>
    </source>
</evidence>
<sequence>MNRFYSSDIVIHDISFIRYHRNLIHLSEFTSERFLISMGLNPEIFQRKKNK</sequence>
<reference evidence="1" key="1">
    <citation type="submission" date="2021-01" db="EMBL/GenBank/DDBJ databases">
        <authorList>
            <consortium name="Genoscope - CEA"/>
            <person name="William W."/>
        </authorList>
    </citation>
    <scope>NUCLEOTIDE SEQUENCE</scope>
</reference>
<name>A0A816JKR9_BRANA</name>
<dbReference type="AlphaFoldDB" id="A0A816JKR9"/>